<dbReference type="Gene3D" id="3.90.550.20">
    <property type="match status" value="1"/>
</dbReference>
<organism evidence="1 2">
    <name type="scientific">Luteimonas yindakuii</name>
    <dbReference type="NCBI Taxonomy" id="2565782"/>
    <lineage>
        <taxon>Bacteria</taxon>
        <taxon>Pseudomonadati</taxon>
        <taxon>Pseudomonadota</taxon>
        <taxon>Gammaproteobacteria</taxon>
        <taxon>Lysobacterales</taxon>
        <taxon>Lysobacteraceae</taxon>
        <taxon>Luteimonas</taxon>
    </lineage>
</organism>
<comment type="caution">
    <text evidence="1">The sequence shown here is derived from an EMBL/GenBank/DDBJ whole genome shotgun (WGS) entry which is preliminary data.</text>
</comment>
<proteinExistence type="predicted"/>
<dbReference type="InterPro" id="IPR008441">
    <property type="entry name" value="AfumC-like_glycosyl_Trfase"/>
</dbReference>
<gene>
    <name evidence="1" type="ORF">E4582_04680</name>
</gene>
<dbReference type="Pfam" id="PF05704">
    <property type="entry name" value="Caps_synth"/>
    <property type="match status" value="1"/>
</dbReference>
<keyword evidence="1" id="KW-0328">Glycosyltransferase</keyword>
<keyword evidence="2" id="KW-1185">Reference proteome</keyword>
<dbReference type="GO" id="GO:0051999">
    <property type="term" value="P:mannosyl-inositol phosphorylceramide biosynthetic process"/>
    <property type="evidence" value="ECO:0007669"/>
    <property type="project" value="TreeGrafter"/>
</dbReference>
<dbReference type="SUPFAM" id="SSF53448">
    <property type="entry name" value="Nucleotide-diphospho-sugar transferases"/>
    <property type="match status" value="1"/>
</dbReference>
<evidence type="ECO:0000313" key="2">
    <source>
        <dbReference type="Proteomes" id="UP000298681"/>
    </source>
</evidence>
<protein>
    <submittedName>
        <fullName evidence="1">Mannosyltransferase</fullName>
    </submittedName>
</protein>
<name>A0A4Z1RHG4_9GAMM</name>
<reference evidence="1 2" key="1">
    <citation type="submission" date="2019-01" db="EMBL/GenBank/DDBJ databases">
        <authorList>
            <person name="Zhang S."/>
        </authorList>
    </citation>
    <scope>NUCLEOTIDE SEQUENCE [LARGE SCALE GENOMIC DNA]</scope>
    <source>
        <strain evidence="1 2">1626</strain>
    </source>
</reference>
<keyword evidence="1" id="KW-0808">Transferase</keyword>
<evidence type="ECO:0000313" key="1">
    <source>
        <dbReference type="EMBL" id="TKS54137.1"/>
    </source>
</evidence>
<dbReference type="GO" id="GO:0016020">
    <property type="term" value="C:membrane"/>
    <property type="evidence" value="ECO:0007669"/>
    <property type="project" value="GOC"/>
</dbReference>
<dbReference type="InterPro" id="IPR051706">
    <property type="entry name" value="Glycosyltransferase_domain"/>
</dbReference>
<dbReference type="PANTHER" id="PTHR32385:SF22">
    <property type="entry name" value="MANNOSYL PHOSPHORYLINOSITOL CERAMIDE SYNTHASE SUR1"/>
    <property type="match status" value="1"/>
</dbReference>
<dbReference type="OrthoDB" id="9802881at2"/>
<dbReference type="AlphaFoldDB" id="A0A4Z1RHG4"/>
<accession>A0A4Z1RHG4</accession>
<dbReference type="GO" id="GO:0000030">
    <property type="term" value="F:mannosyltransferase activity"/>
    <property type="evidence" value="ECO:0007669"/>
    <property type="project" value="TreeGrafter"/>
</dbReference>
<dbReference type="EMBL" id="SPUH01000001">
    <property type="protein sequence ID" value="TKS54137.1"/>
    <property type="molecule type" value="Genomic_DNA"/>
</dbReference>
<dbReference type="PANTHER" id="PTHR32385">
    <property type="entry name" value="MANNOSYL PHOSPHORYLINOSITOL CERAMIDE SYNTHASE"/>
    <property type="match status" value="1"/>
</dbReference>
<dbReference type="InterPro" id="IPR029044">
    <property type="entry name" value="Nucleotide-diphossugar_trans"/>
</dbReference>
<sequence>MPTVAFPLPRTRMELGLARMVRQWHRWRPAALEACPPQHFTCHDIPAVTGDVPAPPTAAVPRIVWTYWDDAHPPSLVRACLESWLEHAGRFELRLLDDGNLGDWIDALPPGLERDPIRRSDWIRLDLLRRHGGIWIDASSIVTRPLDWVLEEQHATGADLVGYFLRRYTTDARFPVVENWCMAAPPGSRFIVDLHDEFTHHVLAGSNEDYIHRLVALDLYGRVRQNIEIPHYLSMHLAAQVVMQTRGGYRMALGAAEDGPFFYHHASRWNRNALRARLLLRKAGDAVPALIKLRKPDRRRLDTYIDAGLSLPGSLATRYLHASD</sequence>
<dbReference type="Proteomes" id="UP000298681">
    <property type="component" value="Unassembled WGS sequence"/>
</dbReference>